<evidence type="ECO:0000313" key="1">
    <source>
        <dbReference type="EMBL" id="KAL3269547.1"/>
    </source>
</evidence>
<gene>
    <name evidence="1" type="ORF">HHI36_008612</name>
</gene>
<dbReference type="Proteomes" id="UP001516400">
    <property type="component" value="Unassembled WGS sequence"/>
</dbReference>
<dbReference type="AlphaFoldDB" id="A0ABD2MTI8"/>
<keyword evidence="2" id="KW-1185">Reference proteome</keyword>
<evidence type="ECO:0000313" key="2">
    <source>
        <dbReference type="Proteomes" id="UP001516400"/>
    </source>
</evidence>
<comment type="caution">
    <text evidence="1">The sequence shown here is derived from an EMBL/GenBank/DDBJ whole genome shotgun (WGS) entry which is preliminary data.</text>
</comment>
<accession>A0ABD2MTI8</accession>
<dbReference type="EMBL" id="JABFTP020000021">
    <property type="protein sequence ID" value="KAL3269547.1"/>
    <property type="molecule type" value="Genomic_DNA"/>
</dbReference>
<protein>
    <submittedName>
        <fullName evidence="1">Uncharacterized protein</fullName>
    </submittedName>
</protein>
<sequence>MNWETISEIQGNMRKSKEAMLRMNLEEREVFSKDNKQEKIKLRTRRYKKYCEEQRISPLSICSFMDTIAEMNLAIHRPKKDQCDLCCSHKVEKFFDEEYNAHIIREGKAR</sequence>
<organism evidence="1 2">
    <name type="scientific">Cryptolaemus montrouzieri</name>
    <dbReference type="NCBI Taxonomy" id="559131"/>
    <lineage>
        <taxon>Eukaryota</taxon>
        <taxon>Metazoa</taxon>
        <taxon>Ecdysozoa</taxon>
        <taxon>Arthropoda</taxon>
        <taxon>Hexapoda</taxon>
        <taxon>Insecta</taxon>
        <taxon>Pterygota</taxon>
        <taxon>Neoptera</taxon>
        <taxon>Endopterygota</taxon>
        <taxon>Coleoptera</taxon>
        <taxon>Polyphaga</taxon>
        <taxon>Cucujiformia</taxon>
        <taxon>Coccinelloidea</taxon>
        <taxon>Coccinellidae</taxon>
        <taxon>Scymninae</taxon>
        <taxon>Scymnini</taxon>
        <taxon>Cryptolaemus</taxon>
    </lineage>
</organism>
<name>A0ABD2MTI8_9CUCU</name>
<reference evidence="1 2" key="1">
    <citation type="journal article" date="2021" name="BMC Biol.">
        <title>Horizontally acquired antibacterial genes associated with adaptive radiation of ladybird beetles.</title>
        <authorList>
            <person name="Li H.S."/>
            <person name="Tang X.F."/>
            <person name="Huang Y.H."/>
            <person name="Xu Z.Y."/>
            <person name="Chen M.L."/>
            <person name="Du X.Y."/>
            <person name="Qiu B.Y."/>
            <person name="Chen P.T."/>
            <person name="Zhang W."/>
            <person name="Slipinski A."/>
            <person name="Escalona H.E."/>
            <person name="Waterhouse R.M."/>
            <person name="Zwick A."/>
            <person name="Pang H."/>
        </authorList>
    </citation>
    <scope>NUCLEOTIDE SEQUENCE [LARGE SCALE GENOMIC DNA]</scope>
    <source>
        <strain evidence="1">SYSU2018</strain>
    </source>
</reference>
<proteinExistence type="predicted"/>